<dbReference type="Gene3D" id="1.20.1050.10">
    <property type="match status" value="1"/>
</dbReference>
<dbReference type="AlphaFoldDB" id="A0A255Z0H1"/>
<reference evidence="2 3" key="1">
    <citation type="submission" date="2017-07" db="EMBL/GenBank/DDBJ databases">
        <title>Niveispirillum cyanobacteriorum sp. nov., isolated from cyanobacterial aggregates in a eutrophic lake.</title>
        <authorList>
            <person name="Cai H."/>
        </authorList>
    </citation>
    <scope>NUCLEOTIDE SEQUENCE [LARGE SCALE GENOMIC DNA]</scope>
    <source>
        <strain evidence="3">TH1-14</strain>
    </source>
</reference>
<keyword evidence="3" id="KW-1185">Reference proteome</keyword>
<dbReference type="SUPFAM" id="SSF47616">
    <property type="entry name" value="GST C-terminal domain-like"/>
    <property type="match status" value="1"/>
</dbReference>
<gene>
    <name evidence="2" type="ORF">CHU95_10100</name>
</gene>
<dbReference type="EMBL" id="NOXU01000027">
    <property type="protein sequence ID" value="OYQ34921.1"/>
    <property type="molecule type" value="Genomic_DNA"/>
</dbReference>
<dbReference type="Pfam" id="PF13417">
    <property type="entry name" value="GST_N_3"/>
    <property type="match status" value="1"/>
</dbReference>
<dbReference type="InterPro" id="IPR036282">
    <property type="entry name" value="Glutathione-S-Trfase_C_sf"/>
</dbReference>
<accession>A0A255Z0H1</accession>
<evidence type="ECO:0000313" key="2">
    <source>
        <dbReference type="EMBL" id="OYQ34921.1"/>
    </source>
</evidence>
<dbReference type="PANTHER" id="PTHR44051">
    <property type="entry name" value="GLUTATHIONE S-TRANSFERASE-RELATED"/>
    <property type="match status" value="1"/>
</dbReference>
<sequence length="218" mass="24005">MVGKPVLYGATGCGSAVVEAAFILAGMDYDYVDANPWVPSDGLTALQSINPLVQVPTLVLPDGAVMTESVAILLWILDRCPGRLGPGPDEPLRPAFLRWLVYLPAAIYPMYTVRDFVDQWVTGEAAMAELKQSTVNRILLCWKTMEAALRPTPETWMLGTADLTALDLYVGMMTRWTPGRDAIRAVAPGIIAVAERVDRDPRVMALWRRHFPDGYVDS</sequence>
<dbReference type="InterPro" id="IPR004045">
    <property type="entry name" value="Glutathione_S-Trfase_N"/>
</dbReference>
<dbReference type="RefSeq" id="WP_094456206.1">
    <property type="nucleotide sequence ID" value="NZ_NOXU01000027.1"/>
</dbReference>
<proteinExistence type="predicted"/>
<protein>
    <recommendedName>
        <fullName evidence="1">GST N-terminal domain-containing protein</fullName>
    </recommendedName>
</protein>
<dbReference type="InterPro" id="IPR036249">
    <property type="entry name" value="Thioredoxin-like_sf"/>
</dbReference>
<dbReference type="PANTHER" id="PTHR44051:SF8">
    <property type="entry name" value="GLUTATHIONE S-TRANSFERASE GSTA"/>
    <property type="match status" value="1"/>
</dbReference>
<name>A0A255Z0H1_9PROT</name>
<evidence type="ECO:0000313" key="3">
    <source>
        <dbReference type="Proteomes" id="UP000216998"/>
    </source>
</evidence>
<feature type="domain" description="GST N-terminal" evidence="1">
    <location>
        <begin position="3"/>
        <end position="84"/>
    </location>
</feature>
<dbReference type="Proteomes" id="UP000216998">
    <property type="component" value="Unassembled WGS sequence"/>
</dbReference>
<organism evidence="2 3">
    <name type="scientific">Niveispirillum lacus</name>
    <dbReference type="NCBI Taxonomy" id="1981099"/>
    <lineage>
        <taxon>Bacteria</taxon>
        <taxon>Pseudomonadati</taxon>
        <taxon>Pseudomonadota</taxon>
        <taxon>Alphaproteobacteria</taxon>
        <taxon>Rhodospirillales</taxon>
        <taxon>Azospirillaceae</taxon>
        <taxon>Niveispirillum</taxon>
    </lineage>
</organism>
<dbReference type="PROSITE" id="PS50404">
    <property type="entry name" value="GST_NTER"/>
    <property type="match status" value="1"/>
</dbReference>
<comment type="caution">
    <text evidence="2">The sequence shown here is derived from an EMBL/GenBank/DDBJ whole genome shotgun (WGS) entry which is preliminary data.</text>
</comment>
<dbReference type="CDD" id="cd03057">
    <property type="entry name" value="GST_N_Beta"/>
    <property type="match status" value="1"/>
</dbReference>
<dbReference type="SUPFAM" id="SSF52833">
    <property type="entry name" value="Thioredoxin-like"/>
    <property type="match status" value="1"/>
</dbReference>
<evidence type="ECO:0000259" key="1">
    <source>
        <dbReference type="PROSITE" id="PS50404"/>
    </source>
</evidence>
<dbReference type="Gene3D" id="3.40.30.10">
    <property type="entry name" value="Glutaredoxin"/>
    <property type="match status" value="1"/>
</dbReference>
<dbReference type="OrthoDB" id="9813092at2"/>